<protein>
    <recommendedName>
        <fullName evidence="8">Indoleamine 2,3-dioxygenase</fullName>
    </recommendedName>
</protein>
<dbReference type="InterPro" id="IPR037217">
    <property type="entry name" value="Trp/Indoleamine_2_3_dOase-like"/>
</dbReference>
<evidence type="ECO:0008006" key="8">
    <source>
        <dbReference type="Google" id="ProtNLM"/>
    </source>
</evidence>
<evidence type="ECO:0000313" key="7">
    <source>
        <dbReference type="Proteomes" id="UP001287356"/>
    </source>
</evidence>
<dbReference type="EMBL" id="JAULSN010000006">
    <property type="protein sequence ID" value="KAK3369267.1"/>
    <property type="molecule type" value="Genomic_DNA"/>
</dbReference>
<feature type="binding site" description="proximal binding residue" evidence="4">
    <location>
        <position position="432"/>
    </location>
    <ligand>
        <name>heme b</name>
        <dbReference type="ChEBI" id="CHEBI:60344"/>
    </ligand>
    <ligandPart>
        <name>Fe</name>
        <dbReference type="ChEBI" id="CHEBI:18248"/>
    </ligandPart>
</feature>
<evidence type="ECO:0000256" key="3">
    <source>
        <dbReference type="ARBA" id="ARBA00023004"/>
    </source>
</evidence>
<feature type="transmembrane region" description="Helical" evidence="5">
    <location>
        <begin position="7"/>
        <end position="29"/>
    </location>
</feature>
<dbReference type="PANTHER" id="PTHR28657">
    <property type="entry name" value="INDOLEAMINE 2,3-DIOXYGENASE"/>
    <property type="match status" value="1"/>
</dbReference>
<evidence type="ECO:0000256" key="1">
    <source>
        <dbReference type="ARBA" id="ARBA00007119"/>
    </source>
</evidence>
<organism evidence="6 7">
    <name type="scientific">Lasiosphaeria ovina</name>
    <dbReference type="NCBI Taxonomy" id="92902"/>
    <lineage>
        <taxon>Eukaryota</taxon>
        <taxon>Fungi</taxon>
        <taxon>Dikarya</taxon>
        <taxon>Ascomycota</taxon>
        <taxon>Pezizomycotina</taxon>
        <taxon>Sordariomycetes</taxon>
        <taxon>Sordariomycetidae</taxon>
        <taxon>Sordariales</taxon>
        <taxon>Lasiosphaeriaceae</taxon>
        <taxon>Lasiosphaeria</taxon>
    </lineage>
</organism>
<dbReference type="GO" id="GO:0034354">
    <property type="term" value="P:'de novo' NAD+ biosynthetic process from L-tryptophan"/>
    <property type="evidence" value="ECO:0007669"/>
    <property type="project" value="TreeGrafter"/>
</dbReference>
<evidence type="ECO:0000256" key="4">
    <source>
        <dbReference type="PIRSR" id="PIRSR600898-1"/>
    </source>
</evidence>
<evidence type="ECO:0000313" key="6">
    <source>
        <dbReference type="EMBL" id="KAK3369267.1"/>
    </source>
</evidence>
<dbReference type="Gene3D" id="1.20.58.480">
    <property type="match status" value="1"/>
</dbReference>
<dbReference type="Proteomes" id="UP001287356">
    <property type="component" value="Unassembled WGS sequence"/>
</dbReference>
<keyword evidence="5" id="KW-0812">Transmembrane</keyword>
<gene>
    <name evidence="6" type="ORF">B0T24DRAFT_580172</name>
</gene>
<keyword evidence="5" id="KW-0472">Membrane</keyword>
<dbReference type="Pfam" id="PF01231">
    <property type="entry name" value="IDO"/>
    <property type="match status" value="1"/>
</dbReference>
<dbReference type="GO" id="GO:0033754">
    <property type="term" value="F:indoleamine 2,3-dioxygenase activity"/>
    <property type="evidence" value="ECO:0007669"/>
    <property type="project" value="TreeGrafter"/>
</dbReference>
<reference evidence="6" key="2">
    <citation type="submission" date="2023-06" db="EMBL/GenBank/DDBJ databases">
        <authorList>
            <consortium name="Lawrence Berkeley National Laboratory"/>
            <person name="Haridas S."/>
            <person name="Hensen N."/>
            <person name="Bonometti L."/>
            <person name="Westerberg I."/>
            <person name="Brannstrom I.O."/>
            <person name="Guillou S."/>
            <person name="Cros-Aarteil S."/>
            <person name="Calhoun S."/>
            <person name="Kuo A."/>
            <person name="Mondo S."/>
            <person name="Pangilinan J."/>
            <person name="Riley R."/>
            <person name="Labutti K."/>
            <person name="Andreopoulos B."/>
            <person name="Lipzen A."/>
            <person name="Chen C."/>
            <person name="Yanf M."/>
            <person name="Daum C."/>
            <person name="Ng V."/>
            <person name="Clum A."/>
            <person name="Steindorff A."/>
            <person name="Ohm R."/>
            <person name="Martin F."/>
            <person name="Silar P."/>
            <person name="Natvig D."/>
            <person name="Lalanne C."/>
            <person name="Gautier V."/>
            <person name="Ament-Velasquez S.L."/>
            <person name="Kruys A."/>
            <person name="Hutchinson M.I."/>
            <person name="Powell A.J."/>
            <person name="Barry K."/>
            <person name="Miller A.N."/>
            <person name="Grigoriev I.V."/>
            <person name="Debuchy R."/>
            <person name="Gladieux P."/>
            <person name="Thoren M.H."/>
            <person name="Johannesson H."/>
        </authorList>
    </citation>
    <scope>NUCLEOTIDE SEQUENCE</scope>
    <source>
        <strain evidence="6">CBS 958.72</strain>
    </source>
</reference>
<sequence length="480" mass="53993">MSLITEYVILSVLGTVIIAVMRLSSWRAWPLNILMTPKFISLKLQPSDTTNGKATQDDIRRILKLADYHETAARLADLIHKDGADSWPPRANHVHSAWPVALRPYKEIYLEMAPLLPAANVSLDDELNRQRIDLFRSRFETLLHDRVNLKQVTQLLDAADAGRWDVFPRDIYNAFYCCIAWCRHAYRWGTIPVVSPAQLEKSIALPPALTTPWASLQAHFGLASDAGNMMSNIVLNFSPEGEYTHKINTGLSATVLGSEEEFARICNEMEALAVPVYHAVIRAVIAFSRGDKDDCLARMQQITARLRPLLSTYYDRVHDGKIARAEWLSRVQGFYAWGAGHEDAATGGWTTFDGLSGNQVLLFQVLDAFLGLDVYLSKEVQERNVPVLQREFCAAVARHTFRHALGEEGVDGLIRGEFAEIVKRLRLFRSAHRTRAKFYLTAPAPERLPMTAGKSLLKGDMDESLQFLDAFMVGRLQQTV</sequence>
<dbReference type="GO" id="GO:0005737">
    <property type="term" value="C:cytoplasm"/>
    <property type="evidence" value="ECO:0007669"/>
    <property type="project" value="TreeGrafter"/>
</dbReference>
<dbReference type="GO" id="GO:0046872">
    <property type="term" value="F:metal ion binding"/>
    <property type="evidence" value="ECO:0007669"/>
    <property type="project" value="UniProtKB-KW"/>
</dbReference>
<keyword evidence="3 4" id="KW-0408">Iron</keyword>
<dbReference type="SUPFAM" id="SSF140959">
    <property type="entry name" value="Indolic compounds 2,3-dioxygenase-like"/>
    <property type="match status" value="1"/>
</dbReference>
<dbReference type="AlphaFoldDB" id="A0AAE0N3E1"/>
<keyword evidence="5" id="KW-1133">Transmembrane helix</keyword>
<name>A0AAE0N3E1_9PEZI</name>
<dbReference type="GO" id="GO:0020037">
    <property type="term" value="F:heme binding"/>
    <property type="evidence" value="ECO:0007669"/>
    <property type="project" value="InterPro"/>
</dbReference>
<accession>A0AAE0N3E1</accession>
<keyword evidence="4" id="KW-0349">Heme</keyword>
<keyword evidence="7" id="KW-1185">Reference proteome</keyword>
<comment type="caution">
    <text evidence="6">The sequence shown here is derived from an EMBL/GenBank/DDBJ whole genome shotgun (WGS) entry which is preliminary data.</text>
</comment>
<reference evidence="6" key="1">
    <citation type="journal article" date="2023" name="Mol. Phylogenet. Evol.">
        <title>Genome-scale phylogeny and comparative genomics of the fungal order Sordariales.</title>
        <authorList>
            <person name="Hensen N."/>
            <person name="Bonometti L."/>
            <person name="Westerberg I."/>
            <person name="Brannstrom I.O."/>
            <person name="Guillou S."/>
            <person name="Cros-Aarteil S."/>
            <person name="Calhoun S."/>
            <person name="Haridas S."/>
            <person name="Kuo A."/>
            <person name="Mondo S."/>
            <person name="Pangilinan J."/>
            <person name="Riley R."/>
            <person name="LaButti K."/>
            <person name="Andreopoulos B."/>
            <person name="Lipzen A."/>
            <person name="Chen C."/>
            <person name="Yan M."/>
            <person name="Daum C."/>
            <person name="Ng V."/>
            <person name="Clum A."/>
            <person name="Steindorff A."/>
            <person name="Ohm R.A."/>
            <person name="Martin F."/>
            <person name="Silar P."/>
            <person name="Natvig D.O."/>
            <person name="Lalanne C."/>
            <person name="Gautier V."/>
            <person name="Ament-Velasquez S.L."/>
            <person name="Kruys A."/>
            <person name="Hutchinson M.I."/>
            <person name="Powell A.J."/>
            <person name="Barry K."/>
            <person name="Miller A.N."/>
            <person name="Grigoriev I.V."/>
            <person name="Debuchy R."/>
            <person name="Gladieux P."/>
            <person name="Hiltunen Thoren M."/>
            <person name="Johannesson H."/>
        </authorList>
    </citation>
    <scope>NUCLEOTIDE SEQUENCE</scope>
    <source>
        <strain evidence="6">CBS 958.72</strain>
    </source>
</reference>
<dbReference type="GO" id="GO:0019441">
    <property type="term" value="P:L-tryptophan catabolic process to kynurenine"/>
    <property type="evidence" value="ECO:0007669"/>
    <property type="project" value="InterPro"/>
</dbReference>
<dbReference type="InterPro" id="IPR000898">
    <property type="entry name" value="Indolamine_dOase"/>
</dbReference>
<proteinExistence type="inferred from homology"/>
<comment type="similarity">
    <text evidence="1">Belongs to the indoleamine 2,3-dioxygenase family.</text>
</comment>
<evidence type="ECO:0000256" key="2">
    <source>
        <dbReference type="ARBA" id="ARBA00022723"/>
    </source>
</evidence>
<keyword evidence="2 4" id="KW-0479">Metal-binding</keyword>
<dbReference type="PANTHER" id="PTHR28657:SF11">
    <property type="entry name" value="INDOLEAMINE 2,3-DIOXYGENASE"/>
    <property type="match status" value="1"/>
</dbReference>
<evidence type="ECO:0000256" key="5">
    <source>
        <dbReference type="SAM" id="Phobius"/>
    </source>
</evidence>